<keyword evidence="1" id="KW-1133">Transmembrane helix</keyword>
<name>A0A1Y0VWE7_PEDPE</name>
<dbReference type="Proteomes" id="UP000196118">
    <property type="component" value="Chromosome"/>
</dbReference>
<accession>A0A1Y0VWE7</accession>
<evidence type="ECO:0000313" key="3">
    <source>
        <dbReference type="Proteomes" id="UP000196118"/>
    </source>
</evidence>
<feature type="transmembrane region" description="Helical" evidence="1">
    <location>
        <begin position="12"/>
        <end position="36"/>
    </location>
</feature>
<gene>
    <name evidence="2" type="ORF">S100892_01326</name>
</gene>
<dbReference type="EMBL" id="CP021474">
    <property type="protein sequence ID" value="ARW19898.1"/>
    <property type="molecule type" value="Genomic_DNA"/>
</dbReference>
<organism evidence="2 3">
    <name type="scientific">Pediococcus pentosaceus</name>
    <dbReference type="NCBI Taxonomy" id="1255"/>
    <lineage>
        <taxon>Bacteria</taxon>
        <taxon>Bacillati</taxon>
        <taxon>Bacillota</taxon>
        <taxon>Bacilli</taxon>
        <taxon>Lactobacillales</taxon>
        <taxon>Lactobacillaceae</taxon>
        <taxon>Pediococcus</taxon>
    </lineage>
</organism>
<dbReference type="AlphaFoldDB" id="A0A1Y0VWE7"/>
<evidence type="ECO:0000256" key="1">
    <source>
        <dbReference type="SAM" id="Phobius"/>
    </source>
</evidence>
<reference evidence="2 3" key="1">
    <citation type="submission" date="2017-05" db="EMBL/GenBank/DDBJ databases">
        <title>Genome sequence of Pediococcus pentosaceus strain SRCM100892.</title>
        <authorList>
            <person name="Cho S.H."/>
        </authorList>
    </citation>
    <scope>NUCLEOTIDE SEQUENCE [LARGE SCALE GENOMIC DNA]</scope>
    <source>
        <strain evidence="2 3">SRCM100892</strain>
    </source>
</reference>
<keyword evidence="1" id="KW-0812">Transmembrane</keyword>
<sequence length="37" mass="4440">MENFFEKLGEMIAYILILMMFLLAVKGLVFIIQLLFW</sequence>
<evidence type="ECO:0000313" key="2">
    <source>
        <dbReference type="EMBL" id="ARW19898.1"/>
    </source>
</evidence>
<proteinExistence type="predicted"/>
<protein>
    <submittedName>
        <fullName evidence="2">Uncharacterized protein</fullName>
    </submittedName>
</protein>
<keyword evidence="1" id="KW-0472">Membrane</keyword>